<reference evidence="2" key="2">
    <citation type="submission" date="2020-12" db="EMBL/GenBank/DDBJ databases">
        <title>New Spironucleus salmonicida genome in near-complete chromosomes.</title>
        <authorList>
            <person name="Xu F."/>
            <person name="Kurt Z."/>
            <person name="Jimenez-Gonzalez A."/>
            <person name="Astvaldsson A."/>
            <person name="Andersson J.O."/>
            <person name="Svard S.G."/>
        </authorList>
    </citation>
    <scope>NUCLEOTIDE SEQUENCE</scope>
    <source>
        <strain evidence="2">ATCC 50377</strain>
    </source>
</reference>
<dbReference type="AlphaFoldDB" id="V6LQM4"/>
<protein>
    <submittedName>
        <fullName evidence="1">Uncharacterized protein</fullName>
    </submittedName>
</protein>
<sequence>MEQQVSKLRGNGLICFLMNNYLMRNFNVRDSKKLESRFSKEVLYQGLVSAIDCKFLLDFLQTALEEWYSVMERILGFVSR</sequence>
<dbReference type="EMBL" id="AUWU02000002">
    <property type="protein sequence ID" value="KAH0576373.1"/>
    <property type="molecule type" value="Genomic_DNA"/>
</dbReference>
<evidence type="ECO:0000313" key="3">
    <source>
        <dbReference type="Proteomes" id="UP000018208"/>
    </source>
</evidence>
<reference evidence="1 2" key="1">
    <citation type="journal article" date="2014" name="PLoS Genet.">
        <title>The Genome of Spironucleus salmonicida Highlights a Fish Pathogen Adapted to Fluctuating Environments.</title>
        <authorList>
            <person name="Xu F."/>
            <person name="Jerlstrom-Hultqvist J."/>
            <person name="Einarsson E."/>
            <person name="Astvaldsson A."/>
            <person name="Svard S.G."/>
            <person name="Andersson J.O."/>
        </authorList>
    </citation>
    <scope>NUCLEOTIDE SEQUENCE</scope>
    <source>
        <strain evidence="2">ATCC 50377</strain>
    </source>
</reference>
<proteinExistence type="predicted"/>
<accession>V6LQM4</accession>
<gene>
    <name evidence="1" type="ORF">SS50377_12930</name>
    <name evidence="2" type="ORF">SS50377_21936</name>
</gene>
<dbReference type="EMBL" id="KI546053">
    <property type="protein sequence ID" value="EST46977.1"/>
    <property type="molecule type" value="Genomic_DNA"/>
</dbReference>
<evidence type="ECO:0000313" key="2">
    <source>
        <dbReference type="EMBL" id="KAH0576373.1"/>
    </source>
</evidence>
<dbReference type="Proteomes" id="UP000018208">
    <property type="component" value="Unassembled WGS sequence"/>
</dbReference>
<organism evidence="1">
    <name type="scientific">Spironucleus salmonicida</name>
    <dbReference type="NCBI Taxonomy" id="348837"/>
    <lineage>
        <taxon>Eukaryota</taxon>
        <taxon>Metamonada</taxon>
        <taxon>Diplomonadida</taxon>
        <taxon>Hexamitidae</taxon>
        <taxon>Hexamitinae</taxon>
        <taxon>Spironucleus</taxon>
    </lineage>
</organism>
<dbReference type="VEuPathDB" id="GiardiaDB:SS50377_21936"/>
<name>V6LQM4_9EUKA</name>
<evidence type="ECO:0000313" key="1">
    <source>
        <dbReference type="EMBL" id="EST46977.1"/>
    </source>
</evidence>
<keyword evidence="3" id="KW-1185">Reference proteome</keyword>